<dbReference type="Pfam" id="PF01757">
    <property type="entry name" value="Acyl_transf_3"/>
    <property type="match status" value="1"/>
</dbReference>
<dbReference type="InterPro" id="IPR002656">
    <property type="entry name" value="Acyl_transf_3_dom"/>
</dbReference>
<dbReference type="AlphaFoldDB" id="A0A819S9B1"/>
<evidence type="ECO:0008006" key="7">
    <source>
        <dbReference type="Google" id="ProtNLM"/>
    </source>
</evidence>
<sequence>MVAYREEIDGLRSIAVIPVVLYHAGFTTYFGGGYVGVDIFFVISGYLITSIVYNECETETFSIIHFYERRCRRILPLLFFILFLSSIFAYKYMLPEQLKEFGETLISIMCLGSNVYFWWVDDGYFSRISELNPLVHTWSLAIEEQFYLVFPLLCYLLIKKKIYLMIILVFSAITSLFLCQWGGNLQSTSTTPFQMFSQHSYATFYLATGRIWELLLGAFIAFYSQISHSSKKFSHKSNQLFSLFGLLLILISIVFFNSSNIPLFPNCYTLIPTCGSGLIILFGNKNTFVGYLLSRRPLQWIGLMSYSAYLWHQPLLAFIRLQSGETPQMFCIILVIIVIFPLSALSYLFIERPFRTKEHFSRKQIFCISGLASIIILIIALFLIQTANNRSLIVNDGGDTYLSDLKKYDLGKYIHPAFDVFANKTTFSNRTKTLNRRIVLIGDSFSQDFYNIINEGKHLINYEIRVYYINFRCQIYLGLEDRTKFIEASYRSLCANSNDIRHAVPIIRKADIIILAAYWFGWTAQRLPMTIKLLNLTNQQQIFVIGAKHFGDINLRLYINKSTEFRVKQYQYPNPVIAKHNNFLEETLDKSVFVNMLKLICTGYNQTCPLFTPQGKLISFDGAHLTKYGAIYVGNIIFKNEPLNKLK</sequence>
<dbReference type="Pfam" id="PF19040">
    <property type="entry name" value="SGNH"/>
    <property type="match status" value="1"/>
</dbReference>
<feature type="transmembrane region" description="Helical" evidence="1">
    <location>
        <begin position="327"/>
        <end position="350"/>
    </location>
</feature>
<keyword evidence="1" id="KW-0812">Transmembrane</keyword>
<feature type="transmembrane region" description="Helical" evidence="1">
    <location>
        <begin position="203"/>
        <end position="226"/>
    </location>
</feature>
<evidence type="ECO:0000259" key="2">
    <source>
        <dbReference type="Pfam" id="PF01757"/>
    </source>
</evidence>
<dbReference type="EMBL" id="CAJNOG010000900">
    <property type="protein sequence ID" value="CAF1379628.1"/>
    <property type="molecule type" value="Genomic_DNA"/>
</dbReference>
<dbReference type="GO" id="GO:0000271">
    <property type="term" value="P:polysaccharide biosynthetic process"/>
    <property type="evidence" value="ECO:0007669"/>
    <property type="project" value="TreeGrafter"/>
</dbReference>
<name>A0A819S9B1_9BILA</name>
<feature type="domain" description="SGNH" evidence="3">
    <location>
        <begin position="435"/>
        <end position="637"/>
    </location>
</feature>
<evidence type="ECO:0000313" key="4">
    <source>
        <dbReference type="EMBL" id="CAF1379628.1"/>
    </source>
</evidence>
<feature type="transmembrane region" description="Helical" evidence="1">
    <location>
        <begin position="303"/>
        <end position="321"/>
    </location>
</feature>
<reference evidence="5" key="1">
    <citation type="submission" date="2021-02" db="EMBL/GenBank/DDBJ databases">
        <authorList>
            <person name="Nowell W R."/>
        </authorList>
    </citation>
    <scope>NUCLEOTIDE SEQUENCE</scope>
</reference>
<dbReference type="GO" id="GO:0016747">
    <property type="term" value="F:acyltransferase activity, transferring groups other than amino-acyl groups"/>
    <property type="evidence" value="ECO:0007669"/>
    <property type="project" value="InterPro"/>
</dbReference>
<evidence type="ECO:0000313" key="5">
    <source>
        <dbReference type="EMBL" id="CAF4066342.1"/>
    </source>
</evidence>
<evidence type="ECO:0000313" key="6">
    <source>
        <dbReference type="Proteomes" id="UP000663844"/>
    </source>
</evidence>
<dbReference type="EMBL" id="CAJOAZ010004588">
    <property type="protein sequence ID" value="CAF4066342.1"/>
    <property type="molecule type" value="Genomic_DNA"/>
</dbReference>
<dbReference type="GO" id="GO:0016020">
    <property type="term" value="C:membrane"/>
    <property type="evidence" value="ECO:0007669"/>
    <property type="project" value="TreeGrafter"/>
</dbReference>
<feature type="domain" description="Acyltransferase 3" evidence="2">
    <location>
        <begin position="6"/>
        <end position="341"/>
    </location>
</feature>
<feature type="transmembrane region" description="Helical" evidence="1">
    <location>
        <begin position="365"/>
        <end position="384"/>
    </location>
</feature>
<dbReference type="PANTHER" id="PTHR23028">
    <property type="entry name" value="ACETYLTRANSFERASE"/>
    <property type="match status" value="1"/>
</dbReference>
<dbReference type="Proteomes" id="UP000663845">
    <property type="component" value="Unassembled WGS sequence"/>
</dbReference>
<dbReference type="InterPro" id="IPR050879">
    <property type="entry name" value="Acyltransferase_3"/>
</dbReference>
<feature type="transmembrane region" description="Helical" evidence="1">
    <location>
        <begin position="238"/>
        <end position="257"/>
    </location>
</feature>
<protein>
    <recommendedName>
        <fullName evidence="7">Acyltransferase</fullName>
    </recommendedName>
</protein>
<gene>
    <name evidence="4" type="ORF">JYZ213_LOCUS36586</name>
    <name evidence="5" type="ORF">OXD698_LOCUS33448</name>
</gene>
<dbReference type="InterPro" id="IPR043968">
    <property type="entry name" value="SGNH"/>
</dbReference>
<dbReference type="PANTHER" id="PTHR23028:SF53">
    <property type="entry name" value="ACYL_TRANSF_3 DOMAIN-CONTAINING PROTEIN"/>
    <property type="match status" value="1"/>
</dbReference>
<feature type="transmembrane region" description="Helical" evidence="1">
    <location>
        <begin position="263"/>
        <end position="282"/>
    </location>
</feature>
<feature type="transmembrane region" description="Helical" evidence="1">
    <location>
        <begin position="74"/>
        <end position="92"/>
    </location>
</feature>
<feature type="transmembrane region" description="Helical" evidence="1">
    <location>
        <begin position="162"/>
        <end position="183"/>
    </location>
</feature>
<organism evidence="5 6">
    <name type="scientific">Adineta steineri</name>
    <dbReference type="NCBI Taxonomy" id="433720"/>
    <lineage>
        <taxon>Eukaryota</taxon>
        <taxon>Metazoa</taxon>
        <taxon>Spiralia</taxon>
        <taxon>Gnathifera</taxon>
        <taxon>Rotifera</taxon>
        <taxon>Eurotatoria</taxon>
        <taxon>Bdelloidea</taxon>
        <taxon>Adinetida</taxon>
        <taxon>Adinetidae</taxon>
        <taxon>Adineta</taxon>
    </lineage>
</organism>
<feature type="transmembrane region" description="Helical" evidence="1">
    <location>
        <begin position="104"/>
        <end position="120"/>
    </location>
</feature>
<comment type="caution">
    <text evidence="5">The sequence shown here is derived from an EMBL/GenBank/DDBJ whole genome shotgun (WGS) entry which is preliminary data.</text>
</comment>
<accession>A0A819S9B1</accession>
<evidence type="ECO:0000256" key="1">
    <source>
        <dbReference type="SAM" id="Phobius"/>
    </source>
</evidence>
<keyword evidence="1" id="KW-0472">Membrane</keyword>
<dbReference type="Proteomes" id="UP000663844">
    <property type="component" value="Unassembled WGS sequence"/>
</dbReference>
<evidence type="ECO:0000259" key="3">
    <source>
        <dbReference type="Pfam" id="PF19040"/>
    </source>
</evidence>
<keyword evidence="1" id="KW-1133">Transmembrane helix</keyword>
<proteinExistence type="predicted"/>